<protein>
    <submittedName>
        <fullName evidence="1">Uncharacterized protein</fullName>
    </submittedName>
</protein>
<keyword evidence="2" id="KW-1185">Reference proteome</keyword>
<evidence type="ECO:0000313" key="1">
    <source>
        <dbReference type="EMBL" id="MXO61388.1"/>
    </source>
</evidence>
<dbReference type="Proteomes" id="UP000433652">
    <property type="component" value="Unassembled WGS sequence"/>
</dbReference>
<name>A0A6I4T1N7_9SPHN</name>
<organism evidence="1 2">
    <name type="scientific">Croceibacterium salegens</name>
    <dbReference type="NCBI Taxonomy" id="1737568"/>
    <lineage>
        <taxon>Bacteria</taxon>
        <taxon>Pseudomonadati</taxon>
        <taxon>Pseudomonadota</taxon>
        <taxon>Alphaproteobacteria</taxon>
        <taxon>Sphingomonadales</taxon>
        <taxon>Erythrobacteraceae</taxon>
        <taxon>Croceibacterium</taxon>
    </lineage>
</organism>
<gene>
    <name evidence="1" type="ORF">GRI89_17740</name>
</gene>
<evidence type="ECO:0000313" key="2">
    <source>
        <dbReference type="Proteomes" id="UP000433652"/>
    </source>
</evidence>
<proteinExistence type="predicted"/>
<comment type="caution">
    <text evidence="1">The sequence shown here is derived from an EMBL/GenBank/DDBJ whole genome shotgun (WGS) entry which is preliminary data.</text>
</comment>
<reference evidence="1 2" key="1">
    <citation type="submission" date="2019-12" db="EMBL/GenBank/DDBJ databases">
        <title>Genomic-based taxomic classification of the family Erythrobacteraceae.</title>
        <authorList>
            <person name="Xu L."/>
        </authorList>
    </citation>
    <scope>NUCLEOTIDE SEQUENCE [LARGE SCALE GENOMIC DNA]</scope>
    <source>
        <strain evidence="1 2">MCCC 1K01500</strain>
    </source>
</reference>
<accession>A0A6I4T1N7</accession>
<sequence>MQKSPMDELIQRLEQNLLGRCVMIERREGDWAGNIDGGGVVSLGVPWRIVAQGRIAFADEDDGQKFGLPSPVDGEVEANRLLAGKPIIGITIDDETGDLTVMFEGNLRLDAFNNSAGYEGWQIDLPPDLGGMWVIALGGGEISVFV</sequence>
<dbReference type="EMBL" id="WTYM01000063">
    <property type="protein sequence ID" value="MXO61388.1"/>
    <property type="molecule type" value="Genomic_DNA"/>
</dbReference>
<dbReference type="AlphaFoldDB" id="A0A6I4T1N7"/>